<evidence type="ECO:0000313" key="2">
    <source>
        <dbReference type="Proteomes" id="UP000178347"/>
    </source>
</evidence>
<comment type="caution">
    <text evidence="1">The sequence shown here is derived from an EMBL/GenBank/DDBJ whole genome shotgun (WGS) entry which is preliminary data.</text>
</comment>
<dbReference type="EMBL" id="MFQN01000005">
    <property type="protein sequence ID" value="OGH75589.1"/>
    <property type="molecule type" value="Genomic_DNA"/>
</dbReference>
<accession>A0A1F6MVA1</accession>
<protein>
    <submittedName>
        <fullName evidence="1">Uncharacterized protein</fullName>
    </submittedName>
</protein>
<sequence>MPSKKMIKIEVKASRAVDFNSQEPLYVKALAWESKLSFDMNFQQVKPKCCDVFVWIGVWRNTIKYWVLSSKEVEKNKYYSKGQHRGNTGEGQLHLKDDNIGEFVKYESKPKELLEKIIAAYNKQPKKR</sequence>
<proteinExistence type="predicted"/>
<dbReference type="Proteomes" id="UP000178347">
    <property type="component" value="Unassembled WGS sequence"/>
</dbReference>
<dbReference type="AlphaFoldDB" id="A0A1F6MVA1"/>
<name>A0A1F6MVA1_9BACT</name>
<gene>
    <name evidence="1" type="ORF">A3G00_00020</name>
</gene>
<reference evidence="1 2" key="1">
    <citation type="journal article" date="2016" name="Nat. Commun.">
        <title>Thousands of microbial genomes shed light on interconnected biogeochemical processes in an aquifer system.</title>
        <authorList>
            <person name="Anantharaman K."/>
            <person name="Brown C.T."/>
            <person name="Hug L.A."/>
            <person name="Sharon I."/>
            <person name="Castelle C.J."/>
            <person name="Probst A.J."/>
            <person name="Thomas B.C."/>
            <person name="Singh A."/>
            <person name="Wilkins M.J."/>
            <person name="Karaoz U."/>
            <person name="Brodie E.L."/>
            <person name="Williams K.H."/>
            <person name="Hubbard S.S."/>
            <person name="Banfield J.F."/>
        </authorList>
    </citation>
    <scope>NUCLEOTIDE SEQUENCE [LARGE SCALE GENOMIC DNA]</scope>
</reference>
<organism evidence="1 2">
    <name type="scientific">Candidatus Magasanikbacteria bacterium RIFCSPLOWO2_12_FULL_43_12</name>
    <dbReference type="NCBI Taxonomy" id="1798692"/>
    <lineage>
        <taxon>Bacteria</taxon>
        <taxon>Candidatus Magasanikiibacteriota</taxon>
    </lineage>
</organism>
<evidence type="ECO:0000313" key="1">
    <source>
        <dbReference type="EMBL" id="OGH75589.1"/>
    </source>
</evidence>